<dbReference type="GO" id="GO:0005262">
    <property type="term" value="F:calcium channel activity"/>
    <property type="evidence" value="ECO:0007669"/>
    <property type="project" value="TreeGrafter"/>
</dbReference>
<dbReference type="EMBL" id="QCYY01004485">
    <property type="protein sequence ID" value="ROT60921.1"/>
    <property type="molecule type" value="Genomic_DNA"/>
</dbReference>
<reference evidence="10 11" key="2">
    <citation type="submission" date="2019-01" db="EMBL/GenBank/DDBJ databases">
        <title>The decoding of complex shrimp genome reveals the adaptation for benthos swimmer, frequently molting mechanism and breeding impact on genome.</title>
        <authorList>
            <person name="Sun Y."/>
            <person name="Gao Y."/>
            <person name="Yu Y."/>
        </authorList>
    </citation>
    <scope>NUCLEOTIDE SEQUENCE [LARGE SCALE GENOMIC DNA]</scope>
    <source>
        <tissue evidence="10">Muscle</tissue>
    </source>
</reference>
<dbReference type="PANTHER" id="PTHR10877">
    <property type="entry name" value="POLYCYSTIN FAMILY MEMBER"/>
    <property type="match status" value="1"/>
</dbReference>
<organism evidence="10 11">
    <name type="scientific">Penaeus vannamei</name>
    <name type="common">Whiteleg shrimp</name>
    <name type="synonym">Litopenaeus vannamei</name>
    <dbReference type="NCBI Taxonomy" id="6689"/>
    <lineage>
        <taxon>Eukaryota</taxon>
        <taxon>Metazoa</taxon>
        <taxon>Ecdysozoa</taxon>
        <taxon>Arthropoda</taxon>
        <taxon>Crustacea</taxon>
        <taxon>Multicrustacea</taxon>
        <taxon>Malacostraca</taxon>
        <taxon>Eumalacostraca</taxon>
        <taxon>Eucarida</taxon>
        <taxon>Decapoda</taxon>
        <taxon>Dendrobranchiata</taxon>
        <taxon>Penaeoidea</taxon>
        <taxon>Penaeidae</taxon>
        <taxon>Penaeus</taxon>
    </lineage>
</organism>
<dbReference type="InterPro" id="IPR046791">
    <property type="entry name" value="Polycystin_dom"/>
</dbReference>
<evidence type="ECO:0000256" key="1">
    <source>
        <dbReference type="ARBA" id="ARBA00004141"/>
    </source>
</evidence>
<protein>
    <submittedName>
        <fullName evidence="10">Polycystic kidney disease protein 1-like 2</fullName>
    </submittedName>
</protein>
<dbReference type="STRING" id="6689.A0A423S9P5"/>
<dbReference type="PANTHER" id="PTHR10877:SF194">
    <property type="entry name" value="LOCATION OF VULVA DEFECTIVE 1"/>
    <property type="match status" value="1"/>
</dbReference>
<accession>A0A423S9P5</accession>
<evidence type="ECO:0000256" key="2">
    <source>
        <dbReference type="ARBA" id="ARBA00007200"/>
    </source>
</evidence>
<comment type="subcellular location">
    <subcellularLocation>
        <location evidence="1">Membrane</location>
        <topology evidence="1">Multi-pass membrane protein</topology>
    </subcellularLocation>
</comment>
<feature type="transmembrane region" description="Helical" evidence="7">
    <location>
        <begin position="493"/>
        <end position="519"/>
    </location>
</feature>
<evidence type="ECO:0000256" key="6">
    <source>
        <dbReference type="SAM" id="MobiDB-lite"/>
    </source>
</evidence>
<dbReference type="AlphaFoldDB" id="A0A423S9P5"/>
<feature type="region of interest" description="Disordered" evidence="6">
    <location>
        <begin position="112"/>
        <end position="141"/>
    </location>
</feature>
<gene>
    <name evidence="10" type="ORF">C7M84_021396</name>
</gene>
<comment type="similarity">
    <text evidence="2">Belongs to the polycystin family.</text>
</comment>
<evidence type="ECO:0000313" key="11">
    <source>
        <dbReference type="Proteomes" id="UP000283509"/>
    </source>
</evidence>
<dbReference type="InterPro" id="IPR013122">
    <property type="entry name" value="PKD1_2_channel"/>
</dbReference>
<dbReference type="Pfam" id="PF08016">
    <property type="entry name" value="PKD_channel"/>
    <property type="match status" value="1"/>
</dbReference>
<keyword evidence="5 7" id="KW-0472">Membrane</keyword>
<proteinExistence type="inferred from homology"/>
<sequence length="564" mass="63522">MTVDLLLSPSESEEGKSFTEDFYVKGHRNANEGHIWMSIFLRPTGSRFSRKERVTVCAFFLYVSMLLNAVWYKSQVESPRSGLFNFGPITISMEQTVTGIFTAIASRKQAGLPVTHDDGPVSTYDSDSVDSKNPSKDQARQVPALVDAPRGLDPAPGPHRVSVFFVWSYGVMWGETKTWIKVLIMTTIGAACCKKMDNVTEDIDCDEELPALKIDEAWKKPKPLDSSMSRKVHRVGGVDPKETDVAALASRLTKEREMGFVIRDIGAYCLFLLLLYVLVSGRTDENAFLLQDHMRNVFIKEGNMDFDFSTKVQSRETHGHASQVLFGLSRILDEEYRDYCAHWKVNATFSGACQYPEFHYQTAGELQTYPMVGYLGTYGGGGYVVRLKGAQSDITDRLLVLQKLNWIDRCTRAVMLEFSTFNANINLFATASVIAEFNEGGGIVPKWRFEPIRLLPKSGATGYIVTLSEIIFVVCTVIFTLKELWKIKKQKCSYFASYWNIAEICILITSYATVGVYVYRYLLTQEALEIFEQTYGNGYIRLDSAALMDQFICTWLPSSASSRP</sequence>
<dbReference type="OrthoDB" id="444119at2759"/>
<name>A0A423S9P5_PENVA</name>
<evidence type="ECO:0000256" key="4">
    <source>
        <dbReference type="ARBA" id="ARBA00022989"/>
    </source>
</evidence>
<reference evidence="10 11" key="1">
    <citation type="submission" date="2018-04" db="EMBL/GenBank/DDBJ databases">
        <authorList>
            <person name="Zhang X."/>
            <person name="Yuan J."/>
            <person name="Li F."/>
            <person name="Xiang J."/>
        </authorList>
    </citation>
    <scope>NUCLEOTIDE SEQUENCE [LARGE SCALE GENOMIC DNA]</scope>
    <source>
        <tissue evidence="10">Muscle</tissue>
    </source>
</reference>
<dbReference type="GO" id="GO:0050982">
    <property type="term" value="P:detection of mechanical stimulus"/>
    <property type="evidence" value="ECO:0007669"/>
    <property type="project" value="TreeGrafter"/>
</dbReference>
<keyword evidence="11" id="KW-1185">Reference proteome</keyword>
<dbReference type="Pfam" id="PF20519">
    <property type="entry name" value="Polycystin_dom"/>
    <property type="match status" value="1"/>
</dbReference>
<feature type="transmembrane region" description="Helical" evidence="7">
    <location>
        <begin position="460"/>
        <end position="481"/>
    </location>
</feature>
<evidence type="ECO:0000259" key="9">
    <source>
        <dbReference type="Pfam" id="PF20519"/>
    </source>
</evidence>
<evidence type="ECO:0000256" key="7">
    <source>
        <dbReference type="SAM" id="Phobius"/>
    </source>
</evidence>
<evidence type="ECO:0000259" key="8">
    <source>
        <dbReference type="Pfam" id="PF08016"/>
    </source>
</evidence>
<dbReference type="GO" id="GO:0016020">
    <property type="term" value="C:membrane"/>
    <property type="evidence" value="ECO:0007669"/>
    <property type="project" value="UniProtKB-SubCell"/>
</dbReference>
<dbReference type="Proteomes" id="UP000283509">
    <property type="component" value="Unassembled WGS sequence"/>
</dbReference>
<evidence type="ECO:0000256" key="5">
    <source>
        <dbReference type="ARBA" id="ARBA00023136"/>
    </source>
</evidence>
<keyword evidence="4 7" id="KW-1133">Transmembrane helix</keyword>
<feature type="domain" description="Polycystin cation channel PKD1/PKD2" evidence="8">
    <location>
        <begin position="463"/>
        <end position="552"/>
    </location>
</feature>
<dbReference type="InterPro" id="IPR051223">
    <property type="entry name" value="Polycystin"/>
</dbReference>
<evidence type="ECO:0000313" key="10">
    <source>
        <dbReference type="EMBL" id="ROT60921.1"/>
    </source>
</evidence>
<feature type="compositionally biased region" description="Basic and acidic residues" evidence="6">
    <location>
        <begin position="129"/>
        <end position="139"/>
    </location>
</feature>
<feature type="domain" description="Polycystin" evidence="9">
    <location>
        <begin position="334"/>
        <end position="454"/>
    </location>
</feature>
<comment type="caution">
    <text evidence="10">The sequence shown here is derived from an EMBL/GenBank/DDBJ whole genome shotgun (WGS) entry which is preliminary data.</text>
</comment>
<evidence type="ECO:0000256" key="3">
    <source>
        <dbReference type="ARBA" id="ARBA00022692"/>
    </source>
</evidence>
<keyword evidence="3 7" id="KW-0812">Transmembrane</keyword>